<feature type="chain" id="PRO_5002165697" description="Fimbrial protein" evidence="1">
    <location>
        <begin position="23"/>
        <end position="188"/>
    </location>
</feature>
<feature type="signal peptide" evidence="1">
    <location>
        <begin position="1"/>
        <end position="22"/>
    </location>
</feature>
<protein>
    <recommendedName>
        <fullName evidence="4">Fimbrial protein</fullName>
    </recommendedName>
</protein>
<comment type="caution">
    <text evidence="2">The sequence shown here is derived from an EMBL/GenBank/DDBJ whole genome shotgun (WGS) entry which is preliminary data.</text>
</comment>
<reference evidence="2 3" key="1">
    <citation type="submission" date="2015-01" db="EMBL/GenBank/DDBJ databases">
        <title>Draft genome of Vibrio mytili type strain CAIM 528.</title>
        <authorList>
            <person name="Gonzalez-Castillo A."/>
            <person name="Gomez-Gil B."/>
            <person name="Enciso-Ibarra J."/>
        </authorList>
    </citation>
    <scope>NUCLEOTIDE SEQUENCE [LARGE SCALE GENOMIC DNA]</scope>
    <source>
        <strain evidence="2 3">CAIM 528</strain>
    </source>
</reference>
<accession>A0A0C3I9W7</accession>
<evidence type="ECO:0008006" key="4">
    <source>
        <dbReference type="Google" id="ProtNLM"/>
    </source>
</evidence>
<name>A0A0C3I9W7_9VIBR</name>
<evidence type="ECO:0000313" key="2">
    <source>
        <dbReference type="EMBL" id="KIN11790.1"/>
    </source>
</evidence>
<dbReference type="EMBL" id="JXOK01000010">
    <property type="protein sequence ID" value="KIN11790.1"/>
    <property type="molecule type" value="Genomic_DNA"/>
</dbReference>
<organism evidence="2 3">
    <name type="scientific">Vibrio mytili</name>
    <dbReference type="NCBI Taxonomy" id="50718"/>
    <lineage>
        <taxon>Bacteria</taxon>
        <taxon>Pseudomonadati</taxon>
        <taxon>Pseudomonadota</taxon>
        <taxon>Gammaproteobacteria</taxon>
        <taxon>Vibrionales</taxon>
        <taxon>Vibrionaceae</taxon>
        <taxon>Vibrio</taxon>
    </lineage>
</organism>
<keyword evidence="1" id="KW-0732">Signal</keyword>
<dbReference type="AlphaFoldDB" id="A0A0C3I9W7"/>
<keyword evidence="3" id="KW-1185">Reference proteome</keyword>
<proteinExistence type="predicted"/>
<sequence>MKLSKLSLGIGMSLIFSSSAMAADPTATVDVFSVVEEKCNIGVVFGAGGEEAGVGATDLGNNVVDGEINDLNGGKVQLLTGYAECNSPGGFKILAKLENGALVNTTNDVYHIDYNLTFGSTNLDDIGSRALPGTGGDYKYETSEFLVGSNSATNDTVNFQLKMNGFDDSQGGIAGHYSEKVTYRVTTM</sequence>
<dbReference type="Proteomes" id="UP000031977">
    <property type="component" value="Unassembled WGS sequence"/>
</dbReference>
<evidence type="ECO:0000256" key="1">
    <source>
        <dbReference type="SAM" id="SignalP"/>
    </source>
</evidence>
<dbReference type="RefSeq" id="WP_041154516.1">
    <property type="nucleotide sequence ID" value="NZ_CBCRVP010000003.1"/>
</dbReference>
<gene>
    <name evidence="2" type="ORF">SU60_04475</name>
</gene>
<evidence type="ECO:0000313" key="3">
    <source>
        <dbReference type="Proteomes" id="UP000031977"/>
    </source>
</evidence>
<dbReference type="STRING" id="50718.SU60_04475"/>